<evidence type="ECO:0000256" key="2">
    <source>
        <dbReference type="ARBA" id="ARBA00022999"/>
    </source>
</evidence>
<dbReference type="PANTHER" id="PTHR15127">
    <property type="entry name" value="HEAVYWEIGHT, ISOFORM A"/>
    <property type="match status" value="1"/>
</dbReference>
<dbReference type="AlphaFoldDB" id="A0AB39HSN0"/>
<dbReference type="NCBIfam" id="TIGR01167">
    <property type="entry name" value="LPXTG_anchor"/>
    <property type="match status" value="1"/>
</dbReference>
<keyword evidence="4" id="KW-0812">Transmembrane</keyword>
<dbReference type="Pfam" id="PF06458">
    <property type="entry name" value="MucBP"/>
    <property type="match status" value="7"/>
</dbReference>
<keyword evidence="1" id="KW-0677">Repeat</keyword>
<dbReference type="InterPro" id="IPR003961">
    <property type="entry name" value="FN3_dom"/>
</dbReference>
<proteinExistence type="predicted"/>
<dbReference type="PROSITE" id="PS50853">
    <property type="entry name" value="FN3"/>
    <property type="match status" value="1"/>
</dbReference>
<organism evidence="6">
    <name type="scientific">Ornithinibacillus sp. 4-3</name>
    <dbReference type="NCBI Taxonomy" id="3231488"/>
    <lineage>
        <taxon>Bacteria</taxon>
        <taxon>Bacillati</taxon>
        <taxon>Bacillota</taxon>
        <taxon>Bacilli</taxon>
        <taxon>Bacillales</taxon>
        <taxon>Bacillaceae</taxon>
        <taxon>Ornithinibacillus</taxon>
    </lineage>
</organism>
<dbReference type="InterPro" id="IPR032179">
    <property type="entry name" value="Cry22Aa_Ig-like"/>
</dbReference>
<dbReference type="InterPro" id="IPR013783">
    <property type="entry name" value="Ig-like_fold"/>
</dbReference>
<keyword evidence="2" id="KW-0727">SH2 domain</keyword>
<dbReference type="InterPro" id="IPR051846">
    <property type="entry name" value="SH2_domain_adapters"/>
</dbReference>
<dbReference type="Gene3D" id="2.60.40.10">
    <property type="entry name" value="Immunoglobulins"/>
    <property type="match status" value="4"/>
</dbReference>
<feature type="domain" description="Fibronectin type-III" evidence="5">
    <location>
        <begin position="254"/>
        <end position="341"/>
    </location>
</feature>
<dbReference type="Pfam" id="PF16403">
    <property type="entry name" value="Bact_surface_Ig-like"/>
    <property type="match status" value="3"/>
</dbReference>
<name>A0AB39HSN0_9BACI</name>
<feature type="transmembrane region" description="Helical" evidence="4">
    <location>
        <begin position="1040"/>
        <end position="1059"/>
    </location>
</feature>
<reference evidence="6" key="1">
    <citation type="submission" date="2024-07" db="EMBL/GenBank/DDBJ databases">
        <title>Halotolerant mesophilic bacterium Ornithinibacillus sp. 4-3, sp. nov., isolated from soil.</title>
        <authorList>
            <person name="Sidarenka A.V."/>
            <person name="Guliayeva D.E."/>
            <person name="Leanovich S.I."/>
            <person name="Hileuskaya K.S."/>
            <person name="Akhremchuk A.E."/>
            <person name="Sikolenko M.A."/>
            <person name="Valentovich L.N."/>
        </authorList>
    </citation>
    <scope>NUCLEOTIDE SEQUENCE</scope>
    <source>
        <strain evidence="6">4-3</strain>
    </source>
</reference>
<evidence type="ECO:0000259" key="5">
    <source>
        <dbReference type="PROSITE" id="PS50853"/>
    </source>
</evidence>
<evidence type="ECO:0000256" key="4">
    <source>
        <dbReference type="SAM" id="Phobius"/>
    </source>
</evidence>
<evidence type="ECO:0000313" key="6">
    <source>
        <dbReference type="EMBL" id="XDK33637.1"/>
    </source>
</evidence>
<keyword evidence="4" id="KW-1133">Transmembrane helix</keyword>
<gene>
    <name evidence="6" type="ORF">AB4Y30_04605</name>
</gene>
<accession>A0AB39HSN0</accession>
<dbReference type="SUPFAM" id="SSF49265">
    <property type="entry name" value="Fibronectin type III"/>
    <property type="match status" value="1"/>
</dbReference>
<dbReference type="InterPro" id="IPR009459">
    <property type="entry name" value="MucBP_dom"/>
</dbReference>
<feature type="compositionally biased region" description="Basic and acidic residues" evidence="3">
    <location>
        <begin position="990"/>
        <end position="1023"/>
    </location>
</feature>
<dbReference type="EMBL" id="CP162599">
    <property type="protein sequence ID" value="XDK33637.1"/>
    <property type="molecule type" value="Genomic_DNA"/>
</dbReference>
<protein>
    <submittedName>
        <fullName evidence="6">MucBP domain-containing protein</fullName>
    </submittedName>
</protein>
<feature type="region of interest" description="Disordered" evidence="3">
    <location>
        <begin position="987"/>
        <end position="1031"/>
    </location>
</feature>
<dbReference type="GO" id="GO:0001784">
    <property type="term" value="F:phosphotyrosine residue binding"/>
    <property type="evidence" value="ECO:0007669"/>
    <property type="project" value="TreeGrafter"/>
</dbReference>
<evidence type="ECO:0000256" key="3">
    <source>
        <dbReference type="SAM" id="MobiDB-lite"/>
    </source>
</evidence>
<evidence type="ECO:0000256" key="1">
    <source>
        <dbReference type="ARBA" id="ARBA00022737"/>
    </source>
</evidence>
<dbReference type="InterPro" id="IPR036116">
    <property type="entry name" value="FN3_sf"/>
</dbReference>
<dbReference type="PANTHER" id="PTHR15127:SF32">
    <property type="entry name" value="HEAVYWEIGHT, ISOFORM A"/>
    <property type="match status" value="1"/>
</dbReference>
<dbReference type="CDD" id="cd00063">
    <property type="entry name" value="FN3"/>
    <property type="match status" value="1"/>
</dbReference>
<sequence>MKKNVSEVVEAVVRIDHTTPTLTLLGENPMSVFYGEVFEEPGYQAEDNFTDDLEVIVTGEIDTNQIGEQKLTYPVQDQAGNKVTKTRTVYVIDKDQPIITLKGGNPLVLEVGTAYEEAGATAEDNVDGDISDQIKITDNIDTSKLGIYQVVYKVEDSSGNQATAIRTIEVVDTIAPEITLNGEEEIIIELGDEYQEAGAQALDNYDGDVSNRIEITGDVDTNRIGTYQITYSVADSSNNTVSITRTIHVTDATPPTDVIFKATSVTTDRVAFTFSAHDLGGIKNYILLRDGEEIALLDGGSTSYTDEELQAGTTYLYELTAVDFSDNASLKVAKEVTTKEKSVVAAPITVEYVDEGGNQLTKVETLTGKIGEVYQTEAKEIEGYELVEMPDNASGEFTEEAQTVTYVYALEEEESILGEPVIVEHVDEEGTELLPPEELIGNIGDSYQTHPSEIAGYELLQNPDNATGEFTDEAQTVIYVYTPIESDVEGTIIIDYVNEAGESIAGRETQTGIVGEVYQTEPKAIEGYQLIDTPDNATGEFTEEPQIVVYVYALMEEEPTLGAPVIVKYMDEAGEELIPSEELTGKLGESYQTEAIEIGGYEVLKTPDNATGEFTSEAQTVIYIYTSVESDVEGTVIIEYVDETGQSIANRETQTGVVGEAYETEPKIIEGYELVETQGNATGEFTEEPQTVTYVYALEEEEPILGAPVTVKYVDEAGEELIPSVVLKGNMGESYQTEAIELGGYDVVQTPDNASGTFTEEAQTVTYVYAPKKVEVPLEGTIMIEYVNEEGQSLVSRETRIGVVGEAYTTEAKAIKGYQLIEIPENATGTFTEEMQTVTYVYTLEKREEPKETEIPELIEIILDEPPVEVFPGITVTVKDTQTIIQLPNDLPAGTLLQVLTAEVKEQKDLKQAGEVYDFLFTFPEEQGDYSGTFILTMGVDEAGDQAALYHYQEAWQRIGGTLSGNTITATVSDFSMYGVFMEEVLETEPPVKEEPEEKEPKQEPKGQETEGKKPAKEPKEEKPAEEEATILPATATNQYNWLIAGIVLMITGSSIWLIRRKRKYKEDHQ</sequence>
<keyword evidence="4" id="KW-0472">Membrane</keyword>
<dbReference type="Gene3D" id="3.10.20.320">
    <property type="entry name" value="Putative peptidoglycan bound protein (lpxtg motif)"/>
    <property type="match status" value="7"/>
</dbReference>
<dbReference type="RefSeq" id="WP_368654315.1">
    <property type="nucleotide sequence ID" value="NZ_CP162599.1"/>
</dbReference>